<accession>A0ABV9L753</accession>
<dbReference type="InterPro" id="IPR018660">
    <property type="entry name" value="MliC"/>
</dbReference>
<gene>
    <name evidence="6" type="ORF">ACFO5T_05630</name>
</gene>
<keyword evidence="4" id="KW-0449">Lipoprotein</keyword>
<dbReference type="Gene3D" id="2.40.128.200">
    <property type="match status" value="2"/>
</dbReference>
<evidence type="ECO:0000256" key="1">
    <source>
        <dbReference type="ARBA" id="ARBA00022729"/>
    </source>
</evidence>
<dbReference type="InterPro" id="IPR036328">
    <property type="entry name" value="MliC_sf"/>
</dbReference>
<organism evidence="6 7">
    <name type="scientific">Dokdonia genika</name>
    <dbReference type="NCBI Taxonomy" id="308113"/>
    <lineage>
        <taxon>Bacteria</taxon>
        <taxon>Pseudomonadati</taxon>
        <taxon>Bacteroidota</taxon>
        <taxon>Flavobacteriia</taxon>
        <taxon>Flavobacteriales</taxon>
        <taxon>Flavobacteriaceae</taxon>
        <taxon>Dokdonia</taxon>
    </lineage>
</organism>
<keyword evidence="2" id="KW-0472">Membrane</keyword>
<feature type="domain" description="C-type lysozyme inhibitor" evidence="5">
    <location>
        <begin position="50"/>
        <end position="108"/>
    </location>
</feature>
<comment type="caution">
    <text evidence="6">The sequence shown here is derived from an EMBL/GenBank/DDBJ whole genome shotgun (WGS) entry which is preliminary data.</text>
</comment>
<evidence type="ECO:0000313" key="7">
    <source>
        <dbReference type="Proteomes" id="UP001595878"/>
    </source>
</evidence>
<proteinExistence type="predicted"/>
<evidence type="ECO:0000313" key="6">
    <source>
        <dbReference type="EMBL" id="MFC4689904.1"/>
    </source>
</evidence>
<dbReference type="Proteomes" id="UP001595878">
    <property type="component" value="Unassembled WGS sequence"/>
</dbReference>
<sequence>MKRLIITVAVLGIIALNSCQEKTDRDNTAPQETVKTENEDIVTITSTDKEGNKLDITYNNIKGTATLNFKGVTIELEAQKAASGIWYKNDTYELRGKGNNLELQKDGQTVFIHQDNIVNVVSNDQKGNTLNLTFNNTEGTVKAHLNGGEQIDLKQEKAASGIWYKNENYELRGKGDSYLLVKNGVTVFQN</sequence>
<keyword evidence="3" id="KW-0564">Palmitate</keyword>
<keyword evidence="1" id="KW-0732">Signal</keyword>
<evidence type="ECO:0000259" key="5">
    <source>
        <dbReference type="Pfam" id="PF09864"/>
    </source>
</evidence>
<protein>
    <submittedName>
        <fullName evidence="6">MliC family protein</fullName>
    </submittedName>
</protein>
<dbReference type="RefSeq" id="WP_380032696.1">
    <property type="nucleotide sequence ID" value="NZ_JBHSHB010000008.1"/>
</dbReference>
<dbReference type="EMBL" id="JBHSHB010000008">
    <property type="protein sequence ID" value="MFC4689904.1"/>
    <property type="molecule type" value="Genomic_DNA"/>
</dbReference>
<keyword evidence="7" id="KW-1185">Reference proteome</keyword>
<evidence type="ECO:0000256" key="3">
    <source>
        <dbReference type="ARBA" id="ARBA00023139"/>
    </source>
</evidence>
<feature type="domain" description="C-type lysozyme inhibitor" evidence="5">
    <location>
        <begin position="127"/>
        <end position="182"/>
    </location>
</feature>
<name>A0ABV9L753_9FLAO</name>
<reference evidence="7" key="1">
    <citation type="journal article" date="2019" name="Int. J. Syst. Evol. Microbiol.">
        <title>The Global Catalogue of Microorganisms (GCM) 10K type strain sequencing project: providing services to taxonomists for standard genome sequencing and annotation.</title>
        <authorList>
            <consortium name="The Broad Institute Genomics Platform"/>
            <consortium name="The Broad Institute Genome Sequencing Center for Infectious Disease"/>
            <person name="Wu L."/>
            <person name="Ma J."/>
        </authorList>
    </citation>
    <scope>NUCLEOTIDE SEQUENCE [LARGE SCALE GENOMIC DNA]</scope>
    <source>
        <strain evidence="7">CGMCC 4.7427</strain>
    </source>
</reference>
<evidence type="ECO:0000256" key="2">
    <source>
        <dbReference type="ARBA" id="ARBA00023136"/>
    </source>
</evidence>
<dbReference type="Pfam" id="PF09864">
    <property type="entry name" value="MliC"/>
    <property type="match status" value="2"/>
</dbReference>
<dbReference type="SUPFAM" id="SSF141488">
    <property type="entry name" value="YdhA-like"/>
    <property type="match status" value="2"/>
</dbReference>
<evidence type="ECO:0000256" key="4">
    <source>
        <dbReference type="ARBA" id="ARBA00023288"/>
    </source>
</evidence>